<keyword evidence="3" id="KW-1185">Reference proteome</keyword>
<reference evidence="2" key="3">
    <citation type="submission" date="2018-08" db="UniProtKB">
        <authorList>
            <consortium name="EnsemblPlants"/>
        </authorList>
    </citation>
    <scope>IDENTIFICATION</scope>
    <source>
        <strain evidence="2">cv. Bd21</strain>
    </source>
</reference>
<reference evidence="1" key="2">
    <citation type="submission" date="2017-06" db="EMBL/GenBank/DDBJ databases">
        <title>WGS assembly of Brachypodium distachyon.</title>
        <authorList>
            <consortium name="The International Brachypodium Initiative"/>
            <person name="Lucas S."/>
            <person name="Harmon-Smith M."/>
            <person name="Lail K."/>
            <person name="Tice H."/>
            <person name="Grimwood J."/>
            <person name="Bruce D."/>
            <person name="Barry K."/>
            <person name="Shu S."/>
            <person name="Lindquist E."/>
            <person name="Wang M."/>
            <person name="Pitluck S."/>
            <person name="Vogel J.P."/>
            <person name="Garvin D.F."/>
            <person name="Mockler T.C."/>
            <person name="Schmutz J."/>
            <person name="Rokhsar D."/>
            <person name="Bevan M.W."/>
        </authorList>
    </citation>
    <scope>NUCLEOTIDE SEQUENCE</scope>
    <source>
        <strain evidence="1">Bd21</strain>
    </source>
</reference>
<dbReference type="InParanoid" id="A0A2K2DEG9"/>
<dbReference type="Gramene" id="PNT72682">
    <property type="protein sequence ID" value="PNT72682"/>
    <property type="gene ID" value="BRADI_2g47843v3"/>
</dbReference>
<gene>
    <name evidence="1" type="ORF">BRADI_2g47843v3</name>
</gene>
<accession>A0A2K2DEG9</accession>
<name>A0A2K2DEG9_BRADI</name>
<protein>
    <submittedName>
        <fullName evidence="1 2">Uncharacterized protein</fullName>
    </submittedName>
</protein>
<dbReference type="Proteomes" id="UP000008810">
    <property type="component" value="Chromosome 2"/>
</dbReference>
<evidence type="ECO:0000313" key="1">
    <source>
        <dbReference type="EMBL" id="PNT72682.1"/>
    </source>
</evidence>
<organism evidence="1">
    <name type="scientific">Brachypodium distachyon</name>
    <name type="common">Purple false brome</name>
    <name type="synonym">Trachynia distachya</name>
    <dbReference type="NCBI Taxonomy" id="15368"/>
    <lineage>
        <taxon>Eukaryota</taxon>
        <taxon>Viridiplantae</taxon>
        <taxon>Streptophyta</taxon>
        <taxon>Embryophyta</taxon>
        <taxon>Tracheophyta</taxon>
        <taxon>Spermatophyta</taxon>
        <taxon>Magnoliopsida</taxon>
        <taxon>Liliopsida</taxon>
        <taxon>Poales</taxon>
        <taxon>Poaceae</taxon>
        <taxon>BOP clade</taxon>
        <taxon>Pooideae</taxon>
        <taxon>Stipodae</taxon>
        <taxon>Brachypodieae</taxon>
        <taxon>Brachypodium</taxon>
    </lineage>
</organism>
<dbReference type="EnsemblPlants" id="PNT72682">
    <property type="protein sequence ID" value="PNT72682"/>
    <property type="gene ID" value="BRADI_2g47843v3"/>
</dbReference>
<proteinExistence type="predicted"/>
<sequence>MLCVVTRQVWFRLLSDWCVVDCAGAIGGLVRERRLLRLLLSSVLGPFGNTETTWSSTRSRLPWRRSWMLSSKKEVLGDWPSFWGCCWRDEG</sequence>
<evidence type="ECO:0000313" key="3">
    <source>
        <dbReference type="Proteomes" id="UP000008810"/>
    </source>
</evidence>
<dbReference type="EMBL" id="CM000881">
    <property type="protein sequence ID" value="PNT72682.1"/>
    <property type="molecule type" value="Genomic_DNA"/>
</dbReference>
<reference evidence="1 2" key="1">
    <citation type="journal article" date="2010" name="Nature">
        <title>Genome sequencing and analysis of the model grass Brachypodium distachyon.</title>
        <authorList>
            <consortium name="International Brachypodium Initiative"/>
        </authorList>
    </citation>
    <scope>NUCLEOTIDE SEQUENCE [LARGE SCALE GENOMIC DNA]</scope>
    <source>
        <strain evidence="1 2">Bd21</strain>
    </source>
</reference>
<evidence type="ECO:0000313" key="2">
    <source>
        <dbReference type="EnsemblPlants" id="PNT72682"/>
    </source>
</evidence>
<dbReference type="AlphaFoldDB" id="A0A2K2DEG9"/>